<accession>A0M550</accession>
<dbReference type="Proteomes" id="UP000000755">
    <property type="component" value="Chromosome"/>
</dbReference>
<protein>
    <submittedName>
        <fullName evidence="1">Uncharacterized protein</fullName>
    </submittedName>
</protein>
<organism evidence="1 2">
    <name type="scientific">Christiangramia forsetii (strain DSM 17595 / CGMCC 1.15422 / KT0803)</name>
    <name type="common">Gramella forsetii</name>
    <dbReference type="NCBI Taxonomy" id="411154"/>
    <lineage>
        <taxon>Bacteria</taxon>
        <taxon>Pseudomonadati</taxon>
        <taxon>Bacteroidota</taxon>
        <taxon>Flavobacteriia</taxon>
        <taxon>Flavobacteriales</taxon>
        <taxon>Flavobacteriaceae</taxon>
        <taxon>Christiangramia</taxon>
    </lineage>
</organism>
<gene>
    <name evidence="1" type="ordered locus">GFO_2791</name>
</gene>
<dbReference type="STRING" id="411154.GFO_2791"/>
<evidence type="ECO:0000313" key="1">
    <source>
        <dbReference type="EMBL" id="CAL67745.1"/>
    </source>
</evidence>
<dbReference type="EMBL" id="CU207366">
    <property type="protein sequence ID" value="CAL67745.1"/>
    <property type="molecule type" value="Genomic_DNA"/>
</dbReference>
<dbReference type="HOGENOM" id="CLU_2788047_0_0_10"/>
<dbReference type="KEGG" id="gfo:GFO_2791"/>
<evidence type="ECO:0000313" key="2">
    <source>
        <dbReference type="Proteomes" id="UP000000755"/>
    </source>
</evidence>
<proteinExistence type="predicted"/>
<name>A0M550_CHRFK</name>
<dbReference type="AlphaFoldDB" id="A0M550"/>
<reference evidence="1 2" key="1">
    <citation type="journal article" date="2006" name="Environ. Microbiol.">
        <title>Whole genome analysis of the marine Bacteroidetes'Gramella forsetii' reveals adaptations to degradation of polymeric organic matter.</title>
        <authorList>
            <person name="Bauer M."/>
            <person name="Kube M."/>
            <person name="Teeling H."/>
            <person name="Richter M."/>
            <person name="Lombardot T."/>
            <person name="Allers E."/>
            <person name="Wuerdemann C.A."/>
            <person name="Quast C."/>
            <person name="Kuhl H."/>
            <person name="Knaust F."/>
            <person name="Woebken D."/>
            <person name="Bischof K."/>
            <person name="Mussmann M."/>
            <person name="Choudhuri J.V."/>
            <person name="Meyer F."/>
            <person name="Reinhardt R."/>
            <person name="Amann R.I."/>
            <person name="Gloeckner F.O."/>
        </authorList>
    </citation>
    <scope>NUCLEOTIDE SEQUENCE [LARGE SCALE GENOMIC DNA]</scope>
    <source>
        <strain evidence="1 2">KT0803</strain>
    </source>
</reference>
<sequence length="68" mass="7898">MITDSSFPTAQSLLVEFSTFLKIRNRDGEVKWLYFHSLNINSIKDKIIDLIQESKIKKNYEDISNSSS</sequence>